<keyword evidence="2" id="KW-1185">Reference proteome</keyword>
<evidence type="ECO:0000313" key="2">
    <source>
        <dbReference type="Proteomes" id="UP001162880"/>
    </source>
</evidence>
<sequence>MSPACFAPAALTLCALAARILHWRPHEFWAATPAELAAALGLLAPGTARSGLDRETLQRLMEHDHDR</sequence>
<dbReference type="InterPro" id="IPR019056">
    <property type="entry name" value="Phage_TAC_6"/>
</dbReference>
<gene>
    <name evidence="1" type="ORF">MTR64_08905</name>
</gene>
<organism evidence="1 2">
    <name type="scientific">Novosphingobium album</name>
    <name type="common">ex Hu et al. 2023</name>
    <dbReference type="NCBI Taxonomy" id="2930093"/>
    <lineage>
        <taxon>Bacteria</taxon>
        <taxon>Pseudomonadati</taxon>
        <taxon>Pseudomonadota</taxon>
        <taxon>Alphaproteobacteria</taxon>
        <taxon>Sphingomonadales</taxon>
        <taxon>Sphingomonadaceae</taxon>
        <taxon>Novosphingobium</taxon>
    </lineage>
</organism>
<comment type="caution">
    <text evidence="1">The sequence shown here is derived from an EMBL/GenBank/DDBJ whole genome shotgun (WGS) entry which is preliminary data.</text>
</comment>
<dbReference type="Pfam" id="PF09550">
    <property type="entry name" value="Phage_TAC_6"/>
    <property type="match status" value="1"/>
</dbReference>
<reference evidence="1" key="1">
    <citation type="submission" date="2022-03" db="EMBL/GenBank/DDBJ databases">
        <title>Identification of a novel bacterium isolated from mangrove sediments.</title>
        <authorList>
            <person name="Pan X."/>
        </authorList>
    </citation>
    <scope>NUCLEOTIDE SEQUENCE</scope>
    <source>
        <strain evidence="1">B2580</strain>
    </source>
</reference>
<name>A0ABT0B191_9SPHN</name>
<proteinExistence type="predicted"/>
<dbReference type="EMBL" id="JALHLE010000010">
    <property type="protein sequence ID" value="MCJ2178681.1"/>
    <property type="molecule type" value="Genomic_DNA"/>
</dbReference>
<dbReference type="Proteomes" id="UP001162880">
    <property type="component" value="Unassembled WGS sequence"/>
</dbReference>
<accession>A0ABT0B191</accession>
<dbReference type="RefSeq" id="WP_243992945.1">
    <property type="nucleotide sequence ID" value="NZ_JALHLE010000010.1"/>
</dbReference>
<protein>
    <submittedName>
        <fullName evidence="1">Phage tail assembly chaperone</fullName>
    </submittedName>
</protein>
<evidence type="ECO:0000313" key="1">
    <source>
        <dbReference type="EMBL" id="MCJ2178681.1"/>
    </source>
</evidence>